<dbReference type="Proteomes" id="UP000054217">
    <property type="component" value="Unassembled WGS sequence"/>
</dbReference>
<gene>
    <name evidence="1" type="ORF">M404DRAFT_134398</name>
</gene>
<dbReference type="AlphaFoldDB" id="A0A0C3PJC3"/>
<reference evidence="2" key="2">
    <citation type="submission" date="2015-01" db="EMBL/GenBank/DDBJ databases">
        <title>Evolutionary Origins and Diversification of the Mycorrhizal Mutualists.</title>
        <authorList>
            <consortium name="DOE Joint Genome Institute"/>
            <consortium name="Mycorrhizal Genomics Consortium"/>
            <person name="Kohler A."/>
            <person name="Kuo A."/>
            <person name="Nagy L.G."/>
            <person name="Floudas D."/>
            <person name="Copeland A."/>
            <person name="Barry K.W."/>
            <person name="Cichocki N."/>
            <person name="Veneault-Fourrey C."/>
            <person name="LaButti K."/>
            <person name="Lindquist E.A."/>
            <person name="Lipzen A."/>
            <person name="Lundell T."/>
            <person name="Morin E."/>
            <person name="Murat C."/>
            <person name="Riley R."/>
            <person name="Ohm R."/>
            <person name="Sun H."/>
            <person name="Tunlid A."/>
            <person name="Henrissat B."/>
            <person name="Grigoriev I.V."/>
            <person name="Hibbett D.S."/>
            <person name="Martin F."/>
        </authorList>
    </citation>
    <scope>NUCLEOTIDE SEQUENCE [LARGE SCALE GENOMIC DNA]</scope>
    <source>
        <strain evidence="2">Marx 270</strain>
    </source>
</reference>
<dbReference type="HOGENOM" id="CLU_048299_0_1_1"/>
<protein>
    <submittedName>
        <fullName evidence="1">Uncharacterized protein</fullName>
    </submittedName>
</protein>
<proteinExistence type="predicted"/>
<dbReference type="InParanoid" id="A0A0C3PJC3"/>
<evidence type="ECO:0000313" key="2">
    <source>
        <dbReference type="Proteomes" id="UP000054217"/>
    </source>
</evidence>
<name>A0A0C3PJC3_PISTI</name>
<dbReference type="EMBL" id="KN831957">
    <property type="protein sequence ID" value="KIO08254.1"/>
    <property type="molecule type" value="Genomic_DNA"/>
</dbReference>
<sequence>MIWQRTDDLRGYLRDAVLPELKYGPDTPDLPPPGHKSHRNTLSTRFRKYRHLSAIHYLGPSFDEIVTEWISARVPAKSVGFRDEDQESGEIITVPSARKFKVSTIIPAPVTDSTRLWSWIDHFPLRTIQRVLHIIFPQIRDWNFVSDNTGTDNTDIYKEFYFTDTRNPPSPDIRYNSVVVVCQPPWVLSDEDMWQFTELKSLPTNNAPPLRAKERLWARLWDTCVRRHSTYFIVTSYQQWVFGAFSRGFTNAFVSPPMGAQSRDPTVIHAAIYWLASALAVEDGYVPPYVRKQASA</sequence>
<organism evidence="1 2">
    <name type="scientific">Pisolithus tinctorius Marx 270</name>
    <dbReference type="NCBI Taxonomy" id="870435"/>
    <lineage>
        <taxon>Eukaryota</taxon>
        <taxon>Fungi</taxon>
        <taxon>Dikarya</taxon>
        <taxon>Basidiomycota</taxon>
        <taxon>Agaricomycotina</taxon>
        <taxon>Agaricomycetes</taxon>
        <taxon>Agaricomycetidae</taxon>
        <taxon>Boletales</taxon>
        <taxon>Sclerodermatineae</taxon>
        <taxon>Pisolithaceae</taxon>
        <taxon>Pisolithus</taxon>
    </lineage>
</organism>
<accession>A0A0C3PJC3</accession>
<evidence type="ECO:0000313" key="1">
    <source>
        <dbReference type="EMBL" id="KIO08254.1"/>
    </source>
</evidence>
<reference evidence="1 2" key="1">
    <citation type="submission" date="2014-04" db="EMBL/GenBank/DDBJ databases">
        <authorList>
            <consortium name="DOE Joint Genome Institute"/>
            <person name="Kuo A."/>
            <person name="Kohler A."/>
            <person name="Costa M.D."/>
            <person name="Nagy L.G."/>
            <person name="Floudas D."/>
            <person name="Copeland A."/>
            <person name="Barry K.W."/>
            <person name="Cichocki N."/>
            <person name="Veneault-Fourrey C."/>
            <person name="LaButti K."/>
            <person name="Lindquist E.A."/>
            <person name="Lipzen A."/>
            <person name="Lundell T."/>
            <person name="Morin E."/>
            <person name="Murat C."/>
            <person name="Sun H."/>
            <person name="Tunlid A."/>
            <person name="Henrissat B."/>
            <person name="Grigoriev I.V."/>
            <person name="Hibbett D.S."/>
            <person name="Martin F."/>
            <person name="Nordberg H.P."/>
            <person name="Cantor M.N."/>
            <person name="Hua S.X."/>
        </authorList>
    </citation>
    <scope>NUCLEOTIDE SEQUENCE [LARGE SCALE GENOMIC DNA]</scope>
    <source>
        <strain evidence="1 2">Marx 270</strain>
    </source>
</reference>
<dbReference type="OrthoDB" id="2579508at2759"/>
<keyword evidence="2" id="KW-1185">Reference proteome</keyword>